<accession>A0ABT5G6E9</accession>
<dbReference type="EMBL" id="JAQOSK010000022">
    <property type="protein sequence ID" value="MDC2960414.1"/>
    <property type="molecule type" value="Genomic_DNA"/>
</dbReference>
<keyword evidence="3" id="KW-1185">Reference proteome</keyword>
<proteinExistence type="predicted"/>
<comment type="caution">
    <text evidence="2">The sequence shown here is derived from an EMBL/GenBank/DDBJ whole genome shotgun (WGS) entry which is preliminary data.</text>
</comment>
<evidence type="ECO:0008006" key="4">
    <source>
        <dbReference type="Google" id="ProtNLM"/>
    </source>
</evidence>
<organism evidence="2 3">
    <name type="scientific">Streptomyces gilvifuscus</name>
    <dbReference type="NCBI Taxonomy" id="1550617"/>
    <lineage>
        <taxon>Bacteria</taxon>
        <taxon>Bacillati</taxon>
        <taxon>Actinomycetota</taxon>
        <taxon>Actinomycetes</taxon>
        <taxon>Kitasatosporales</taxon>
        <taxon>Streptomycetaceae</taxon>
        <taxon>Streptomyces</taxon>
    </lineage>
</organism>
<reference evidence="2 3" key="1">
    <citation type="journal article" date="2015" name="Int. J. Syst. Evol. Microbiol.">
        <title>Streptomyces gilvifuscus sp. nov., an actinomycete that produces antibacterial compounds isolated from soil.</title>
        <authorList>
            <person name="Nguyen T.M."/>
            <person name="Kim J."/>
        </authorList>
    </citation>
    <scope>NUCLEOTIDE SEQUENCE [LARGE SCALE GENOMIC DNA]</scope>
    <source>
        <strain evidence="2 3">T113</strain>
    </source>
</reference>
<evidence type="ECO:0000256" key="1">
    <source>
        <dbReference type="SAM" id="MobiDB-lite"/>
    </source>
</evidence>
<evidence type="ECO:0000313" key="2">
    <source>
        <dbReference type="EMBL" id="MDC2960414.1"/>
    </source>
</evidence>
<protein>
    <recommendedName>
        <fullName evidence="4">Chromosome partitioning protein</fullName>
    </recommendedName>
</protein>
<dbReference type="Proteomes" id="UP001221328">
    <property type="component" value="Unassembled WGS sequence"/>
</dbReference>
<dbReference type="RefSeq" id="WP_272178562.1">
    <property type="nucleotide sequence ID" value="NZ_JAQOSK010000022.1"/>
</dbReference>
<evidence type="ECO:0000313" key="3">
    <source>
        <dbReference type="Proteomes" id="UP001221328"/>
    </source>
</evidence>
<gene>
    <name evidence="2" type="ORF">PO587_38925</name>
</gene>
<feature type="region of interest" description="Disordered" evidence="1">
    <location>
        <begin position="183"/>
        <end position="204"/>
    </location>
</feature>
<name>A0ABT5G6E9_9ACTN</name>
<sequence length="204" mass="21681">MTGVELLAGAAVGYLVRKLRRVGGRADAEVDRALDAGMDGVHDLLSTKLGQDRAVEALQAQAESPGSELSERTVRRVVDVVADEIEADPEFARQLRLLVEELQRCERGIDGQVNTSQERSAAIGVDTTGIVSSGDRTVNTQQQSTGYGQVYQAGGSQRIQNITASGPGTSAYGAMSGDVVHHDYSGMNKPATPAAQRDEPESRK</sequence>